<comment type="caution">
    <text evidence="1">The sequence shown here is derived from an EMBL/GenBank/DDBJ whole genome shotgun (WGS) entry which is preliminary data.</text>
</comment>
<dbReference type="EMBL" id="RRYP01020817">
    <property type="protein sequence ID" value="TNV72819.1"/>
    <property type="molecule type" value="Genomic_DNA"/>
</dbReference>
<sequence length="68" mass="7922">MTTIQKLEKQEIIYYAYICEQTQRQPGAWYLAKPLALHFEPFASPVIKLGFQSILSQLETLAMYIQAR</sequence>
<reference evidence="1" key="1">
    <citation type="submission" date="2019-06" db="EMBL/GenBank/DDBJ databases">
        <authorList>
            <person name="Zheng W."/>
        </authorList>
    </citation>
    <scope>NUCLEOTIDE SEQUENCE</scope>
    <source>
        <strain evidence="1">QDHG01</strain>
    </source>
</reference>
<evidence type="ECO:0000313" key="2">
    <source>
        <dbReference type="Proteomes" id="UP000785679"/>
    </source>
</evidence>
<name>A0A8J8NDJ9_HALGN</name>
<keyword evidence="2" id="KW-1185">Reference proteome</keyword>
<proteinExistence type="predicted"/>
<organism evidence="1 2">
    <name type="scientific">Halteria grandinella</name>
    <dbReference type="NCBI Taxonomy" id="5974"/>
    <lineage>
        <taxon>Eukaryota</taxon>
        <taxon>Sar</taxon>
        <taxon>Alveolata</taxon>
        <taxon>Ciliophora</taxon>
        <taxon>Intramacronucleata</taxon>
        <taxon>Spirotrichea</taxon>
        <taxon>Stichotrichia</taxon>
        <taxon>Sporadotrichida</taxon>
        <taxon>Halteriidae</taxon>
        <taxon>Halteria</taxon>
    </lineage>
</organism>
<dbReference type="AlphaFoldDB" id="A0A8J8NDJ9"/>
<protein>
    <submittedName>
        <fullName evidence="1">Uncharacterized protein</fullName>
    </submittedName>
</protein>
<gene>
    <name evidence="1" type="ORF">FGO68_gene17349</name>
</gene>
<dbReference type="Proteomes" id="UP000785679">
    <property type="component" value="Unassembled WGS sequence"/>
</dbReference>
<accession>A0A8J8NDJ9</accession>
<evidence type="ECO:0000313" key="1">
    <source>
        <dbReference type="EMBL" id="TNV72819.1"/>
    </source>
</evidence>